<dbReference type="RefSeq" id="WP_246138973.1">
    <property type="nucleotide sequence ID" value="NZ_VLLI01000005.1"/>
</dbReference>
<reference evidence="1 2" key="1">
    <citation type="submission" date="2019-07" db="EMBL/GenBank/DDBJ databases">
        <title>Genomic Encyclopedia of Archaeal and Bacterial Type Strains, Phase II (KMG-II): from individual species to whole genera.</title>
        <authorList>
            <person name="Goeker M."/>
        </authorList>
    </citation>
    <scope>NUCLEOTIDE SEQUENCE [LARGE SCALE GENOMIC DNA]</scope>
    <source>
        <strain evidence="1 2">ATCC BAA-1854</strain>
    </source>
</reference>
<evidence type="ECO:0000313" key="1">
    <source>
        <dbReference type="EMBL" id="TWJ00623.1"/>
    </source>
</evidence>
<dbReference type="PROSITE" id="PS51257">
    <property type="entry name" value="PROKAR_LIPOPROTEIN"/>
    <property type="match status" value="1"/>
</dbReference>
<dbReference type="AlphaFoldDB" id="A0A562U465"/>
<keyword evidence="1" id="KW-0430">Lectin</keyword>
<evidence type="ECO:0000313" key="2">
    <source>
        <dbReference type="Proteomes" id="UP000317010"/>
    </source>
</evidence>
<dbReference type="Proteomes" id="UP000317010">
    <property type="component" value="Unassembled WGS sequence"/>
</dbReference>
<comment type="caution">
    <text evidence="1">The sequence shown here is derived from an EMBL/GenBank/DDBJ whole genome shotgun (WGS) entry which is preliminary data.</text>
</comment>
<sequence>MKKIINKYTIAIIMAGVGLLSCVKKFDPKSYAPPLNINGYTSANQIATTNLVAHWSFNNTLADSLSGTVGVATGTSFASGLEGAALQGANNAYVLSNTPTAIQNLHSFTVSIWVKMPENTDGAVGLMDMANNQSGGAGFWGSMAIFFDNGATATTGVLKVHAFSIAGSPNGVDGWLGGYTVNNPWNTWINVAVTYDDTASSFVVYYNGSSVGTAKVAGFAPLNWTAAQQMVFGTLQFQTTPSLTANTGAQSWASYNTGETDEVRIYNKALTSVEVGSLVALQRRGK</sequence>
<accession>A0A562U465</accession>
<dbReference type="Gene3D" id="2.60.120.200">
    <property type="match status" value="1"/>
</dbReference>
<dbReference type="InterPro" id="IPR013320">
    <property type="entry name" value="ConA-like_dom_sf"/>
</dbReference>
<dbReference type="GO" id="GO:0030246">
    <property type="term" value="F:carbohydrate binding"/>
    <property type="evidence" value="ECO:0007669"/>
    <property type="project" value="UniProtKB-KW"/>
</dbReference>
<proteinExistence type="predicted"/>
<organism evidence="1 2">
    <name type="scientific">Mucilaginibacter frigoritolerans</name>
    <dbReference type="NCBI Taxonomy" id="652788"/>
    <lineage>
        <taxon>Bacteria</taxon>
        <taxon>Pseudomonadati</taxon>
        <taxon>Bacteroidota</taxon>
        <taxon>Sphingobacteriia</taxon>
        <taxon>Sphingobacteriales</taxon>
        <taxon>Sphingobacteriaceae</taxon>
        <taxon>Mucilaginibacter</taxon>
    </lineage>
</organism>
<dbReference type="GO" id="GO:0004553">
    <property type="term" value="F:hydrolase activity, hydrolyzing O-glycosyl compounds"/>
    <property type="evidence" value="ECO:0007669"/>
    <property type="project" value="UniProtKB-ARBA"/>
</dbReference>
<keyword evidence="2" id="KW-1185">Reference proteome</keyword>
<protein>
    <submittedName>
        <fullName evidence="1">Concanavalin A-like lectin/glucanase superfamily protein</fullName>
    </submittedName>
</protein>
<dbReference type="Pfam" id="PF13385">
    <property type="entry name" value="Laminin_G_3"/>
    <property type="match status" value="1"/>
</dbReference>
<name>A0A562U465_9SPHI</name>
<dbReference type="GO" id="GO:0005975">
    <property type="term" value="P:carbohydrate metabolic process"/>
    <property type="evidence" value="ECO:0007669"/>
    <property type="project" value="UniProtKB-ARBA"/>
</dbReference>
<dbReference type="SUPFAM" id="SSF49899">
    <property type="entry name" value="Concanavalin A-like lectins/glucanases"/>
    <property type="match status" value="1"/>
</dbReference>
<gene>
    <name evidence="1" type="ORF">JN11_01879</name>
</gene>
<dbReference type="EMBL" id="VLLI01000005">
    <property type="protein sequence ID" value="TWJ00623.1"/>
    <property type="molecule type" value="Genomic_DNA"/>
</dbReference>